<dbReference type="Gene3D" id="3.40.50.1010">
    <property type="entry name" value="5'-nuclease"/>
    <property type="match status" value="1"/>
</dbReference>
<dbReference type="InterPro" id="IPR029060">
    <property type="entry name" value="PIN-like_dom_sf"/>
</dbReference>
<dbReference type="Proteomes" id="UP000287853">
    <property type="component" value="Unassembled WGS sequence"/>
</dbReference>
<evidence type="ECO:0000313" key="2">
    <source>
        <dbReference type="EMBL" id="RWX45300.1"/>
    </source>
</evidence>
<dbReference type="CDD" id="cd18686">
    <property type="entry name" value="PIN_VapC-like"/>
    <property type="match status" value="1"/>
</dbReference>
<proteinExistence type="predicted"/>
<accession>A0A444IX47</accession>
<name>A0A444IX47_9BACT</name>
<protein>
    <submittedName>
        <fullName evidence="2">Putative nucleic acid-binding protein, contains PIN domain</fullName>
    </submittedName>
</protein>
<keyword evidence="3" id="KW-1185">Reference proteome</keyword>
<gene>
    <name evidence="2" type="ORF">H206_02200</name>
</gene>
<comment type="caution">
    <text evidence="2">The sequence shown here is derived from an EMBL/GenBank/DDBJ whole genome shotgun (WGS) entry which is preliminary data.</text>
</comment>
<feature type="domain" description="PIN" evidence="1">
    <location>
        <begin position="2"/>
        <end position="113"/>
    </location>
</feature>
<sequence>MIIVDSCGWLEWFTDGILADKYKEHLVDTDNILMPAIILYEVYKILKREVGEEKALLAAGYMKNAQVIPLDDTLALAAADIALYEKLAMADAIIVATSRAYNCKIISSDVDLKGQVNVDYIPKKP</sequence>
<dbReference type="InterPro" id="IPR002716">
    <property type="entry name" value="PIN_dom"/>
</dbReference>
<dbReference type="Pfam" id="PF01850">
    <property type="entry name" value="PIN"/>
    <property type="match status" value="1"/>
</dbReference>
<organism evidence="2 3">
    <name type="scientific">Candidatus Electrothrix aarhusensis</name>
    <dbReference type="NCBI Taxonomy" id="1859131"/>
    <lineage>
        <taxon>Bacteria</taxon>
        <taxon>Pseudomonadati</taxon>
        <taxon>Thermodesulfobacteriota</taxon>
        <taxon>Desulfobulbia</taxon>
        <taxon>Desulfobulbales</taxon>
        <taxon>Desulfobulbaceae</taxon>
        <taxon>Candidatus Electrothrix</taxon>
    </lineage>
</organism>
<dbReference type="SUPFAM" id="SSF88723">
    <property type="entry name" value="PIN domain-like"/>
    <property type="match status" value="1"/>
</dbReference>
<dbReference type="EMBL" id="MTKO01000080">
    <property type="protein sequence ID" value="RWX45300.1"/>
    <property type="molecule type" value="Genomic_DNA"/>
</dbReference>
<dbReference type="AlphaFoldDB" id="A0A444IX47"/>
<evidence type="ECO:0000259" key="1">
    <source>
        <dbReference type="Pfam" id="PF01850"/>
    </source>
</evidence>
<evidence type="ECO:0000313" key="3">
    <source>
        <dbReference type="Proteomes" id="UP000287853"/>
    </source>
</evidence>
<reference evidence="2 3" key="1">
    <citation type="submission" date="2017-01" db="EMBL/GenBank/DDBJ databases">
        <title>The cable genome- insights into the physiology and evolution of filamentous bacteria capable of sulfide oxidation via long distance electron transfer.</title>
        <authorList>
            <person name="Schreiber L."/>
            <person name="Bjerg J.T."/>
            <person name="Boggild A."/>
            <person name="Van De Vossenberg J."/>
            <person name="Meysman F."/>
            <person name="Nielsen L.P."/>
            <person name="Schramm A."/>
            <person name="Kjeldsen K.U."/>
        </authorList>
    </citation>
    <scope>NUCLEOTIDE SEQUENCE [LARGE SCALE GENOMIC DNA]</scope>
    <source>
        <strain evidence="2">MCF</strain>
    </source>
</reference>